<proteinExistence type="predicted"/>
<dbReference type="InterPro" id="IPR036388">
    <property type="entry name" value="WH-like_DNA-bd_sf"/>
</dbReference>
<dbReference type="GO" id="GO:0003700">
    <property type="term" value="F:DNA-binding transcription factor activity"/>
    <property type="evidence" value="ECO:0007669"/>
    <property type="project" value="InterPro"/>
</dbReference>
<dbReference type="EMBL" id="VBUT01000008">
    <property type="protein sequence ID" value="TLF75334.1"/>
    <property type="molecule type" value="Genomic_DNA"/>
</dbReference>
<dbReference type="CDD" id="cd00090">
    <property type="entry name" value="HTH_ARSR"/>
    <property type="match status" value="1"/>
</dbReference>
<dbReference type="InterPro" id="IPR036390">
    <property type="entry name" value="WH_DNA-bd_sf"/>
</dbReference>
<dbReference type="PROSITE" id="PS50987">
    <property type="entry name" value="HTH_ARSR_2"/>
    <property type="match status" value="1"/>
</dbReference>
<dbReference type="Proteomes" id="UP000306378">
    <property type="component" value="Unassembled WGS sequence"/>
</dbReference>
<evidence type="ECO:0000313" key="2">
    <source>
        <dbReference type="EMBL" id="TLF75334.1"/>
    </source>
</evidence>
<dbReference type="Gene3D" id="1.10.10.10">
    <property type="entry name" value="Winged helix-like DNA-binding domain superfamily/Winged helix DNA-binding domain"/>
    <property type="match status" value="1"/>
</dbReference>
<dbReference type="InterPro" id="IPR001845">
    <property type="entry name" value="HTH_ArsR_DNA-bd_dom"/>
</dbReference>
<dbReference type="RefSeq" id="WP_138450373.1">
    <property type="nucleotide sequence ID" value="NZ_VBUT01000008.1"/>
</dbReference>
<dbReference type="Pfam" id="PF12840">
    <property type="entry name" value="HTH_20"/>
    <property type="match status" value="1"/>
</dbReference>
<organism evidence="2 3">
    <name type="scientific">Nocardia cyriacigeorgica</name>
    <dbReference type="NCBI Taxonomy" id="135487"/>
    <lineage>
        <taxon>Bacteria</taxon>
        <taxon>Bacillati</taxon>
        <taxon>Actinomycetota</taxon>
        <taxon>Actinomycetes</taxon>
        <taxon>Mycobacteriales</taxon>
        <taxon>Nocardiaceae</taxon>
        <taxon>Nocardia</taxon>
    </lineage>
</organism>
<protein>
    <submittedName>
        <fullName evidence="2">Winged helix-turn-helix transcriptional regulator</fullName>
    </submittedName>
</protein>
<evidence type="ECO:0000259" key="1">
    <source>
        <dbReference type="PROSITE" id="PS50987"/>
    </source>
</evidence>
<name>A0A5R8NIF4_9NOCA</name>
<feature type="domain" description="HTH arsR-type" evidence="1">
    <location>
        <begin position="1"/>
        <end position="93"/>
    </location>
</feature>
<comment type="caution">
    <text evidence="2">The sequence shown here is derived from an EMBL/GenBank/DDBJ whole genome shotgun (WGS) entry which is preliminary data.</text>
</comment>
<reference evidence="2 3" key="1">
    <citation type="submission" date="2019-05" db="EMBL/GenBank/DDBJ databases">
        <title>Genomes sequences of two Nocardia cyriacigeorgica environmental isolates, type strains Nocardia asteroides ATCC 19247 and Nocardia cyriacigeorgica DSM 44484.</title>
        <authorList>
            <person name="Vautrin F."/>
            <person name="Bergeron E."/>
            <person name="Dubost A."/>
            <person name="Abrouk D."/>
            <person name="Rodriguez Nava V."/>
            <person name="Pujic P."/>
        </authorList>
    </citation>
    <scope>NUCLEOTIDE SEQUENCE [LARGE SCALE GENOMIC DNA]</scope>
    <source>
        <strain evidence="2 3">EML 446</strain>
    </source>
</reference>
<dbReference type="PANTHER" id="PTHR38600">
    <property type="entry name" value="TRANSCRIPTIONAL REGULATORY PROTEIN"/>
    <property type="match status" value="1"/>
</dbReference>
<evidence type="ECO:0000313" key="3">
    <source>
        <dbReference type="Proteomes" id="UP000306378"/>
    </source>
</evidence>
<sequence>MVQYDFLDASFGALADPTRRGILEHLGRGPATVSELAERFSMTLTGIKKHLHLLEAAGMVVTEKRGRVRYCRLGENVFDREVAWMQGYRRMVEARMDRLGEFLESTEIEPRETEHNR</sequence>
<dbReference type="InterPro" id="IPR011991">
    <property type="entry name" value="ArsR-like_HTH"/>
</dbReference>
<dbReference type="PRINTS" id="PR00778">
    <property type="entry name" value="HTHARSR"/>
</dbReference>
<gene>
    <name evidence="2" type="ORF">FEK34_21600</name>
</gene>
<dbReference type="SUPFAM" id="SSF46785">
    <property type="entry name" value="Winged helix' DNA-binding domain"/>
    <property type="match status" value="1"/>
</dbReference>
<dbReference type="SMART" id="SM00418">
    <property type="entry name" value="HTH_ARSR"/>
    <property type="match status" value="1"/>
</dbReference>
<dbReference type="PANTHER" id="PTHR38600:SF2">
    <property type="entry name" value="SLL0088 PROTEIN"/>
    <property type="match status" value="1"/>
</dbReference>
<dbReference type="NCBIfam" id="NF033788">
    <property type="entry name" value="HTH_metalloreg"/>
    <property type="match status" value="1"/>
</dbReference>
<dbReference type="AlphaFoldDB" id="A0A5R8NIF4"/>
<accession>A0A5R8NIF4</accession>